<dbReference type="VEuPathDB" id="VectorBase:AMEM005742"/>
<sequence length="148" mass="16059">MTCSACSVEIPPRGVETCFIPSHQYGVDQYGNFTSPGASESCAHSFACQPTDSSHPEPYLRSRRNKAEGRHGSRSRWNGQEPQQQPLTAFGGRRNVAIKSPPCHGQHAAQQLISPPPGRHPKPALQCVQSGAVNSIATLIHQSNGHRR</sequence>
<reference evidence="2" key="1">
    <citation type="submission" date="2020-05" db="UniProtKB">
        <authorList>
            <consortium name="EnsemblMetazoa"/>
        </authorList>
    </citation>
    <scope>IDENTIFICATION</scope>
    <source>
        <strain evidence="2">MAF</strain>
    </source>
</reference>
<evidence type="ECO:0000313" key="2">
    <source>
        <dbReference type="EnsemblMetazoa" id="AMEM005742-PA"/>
    </source>
</evidence>
<proteinExistence type="predicted"/>
<protein>
    <submittedName>
        <fullName evidence="2">Uncharacterized protein</fullName>
    </submittedName>
</protein>
<evidence type="ECO:0000313" key="3">
    <source>
        <dbReference type="Proteomes" id="UP000075903"/>
    </source>
</evidence>
<feature type="compositionally biased region" description="Basic and acidic residues" evidence="1">
    <location>
        <begin position="54"/>
        <end position="71"/>
    </location>
</feature>
<dbReference type="Proteomes" id="UP000075903">
    <property type="component" value="Unassembled WGS sequence"/>
</dbReference>
<dbReference type="EnsemblMetazoa" id="AMEM005742-RA">
    <property type="protein sequence ID" value="AMEM005742-PA"/>
    <property type="gene ID" value="AMEM005742"/>
</dbReference>
<evidence type="ECO:0000256" key="1">
    <source>
        <dbReference type="SAM" id="MobiDB-lite"/>
    </source>
</evidence>
<accession>A0A182UYA7</accession>
<dbReference type="AlphaFoldDB" id="A0A182UYA7"/>
<name>A0A182UYA7_ANOME</name>
<feature type="compositionally biased region" description="Polar residues" evidence="1">
    <location>
        <begin position="75"/>
        <end position="87"/>
    </location>
</feature>
<organism evidence="2 3">
    <name type="scientific">Anopheles merus</name>
    <name type="common">Mosquito</name>
    <dbReference type="NCBI Taxonomy" id="30066"/>
    <lineage>
        <taxon>Eukaryota</taxon>
        <taxon>Metazoa</taxon>
        <taxon>Ecdysozoa</taxon>
        <taxon>Arthropoda</taxon>
        <taxon>Hexapoda</taxon>
        <taxon>Insecta</taxon>
        <taxon>Pterygota</taxon>
        <taxon>Neoptera</taxon>
        <taxon>Endopterygota</taxon>
        <taxon>Diptera</taxon>
        <taxon>Nematocera</taxon>
        <taxon>Culicoidea</taxon>
        <taxon>Culicidae</taxon>
        <taxon>Anophelinae</taxon>
        <taxon>Anopheles</taxon>
    </lineage>
</organism>
<feature type="region of interest" description="Disordered" evidence="1">
    <location>
        <begin position="47"/>
        <end position="124"/>
    </location>
</feature>
<keyword evidence="3" id="KW-1185">Reference proteome</keyword>